<evidence type="ECO:0000313" key="13">
    <source>
        <dbReference type="Proteomes" id="UP000229334"/>
    </source>
</evidence>
<evidence type="ECO:0000256" key="1">
    <source>
        <dbReference type="ARBA" id="ARBA00000085"/>
    </source>
</evidence>
<evidence type="ECO:0000256" key="7">
    <source>
        <dbReference type="ARBA" id="ARBA00022840"/>
    </source>
</evidence>
<dbReference type="PRINTS" id="PR00344">
    <property type="entry name" value="BCTRLSENSOR"/>
</dbReference>
<evidence type="ECO:0000256" key="6">
    <source>
        <dbReference type="ARBA" id="ARBA00022777"/>
    </source>
</evidence>
<dbReference type="GO" id="GO:0007234">
    <property type="term" value="P:osmosensory signaling via phosphorelay pathway"/>
    <property type="evidence" value="ECO:0007669"/>
    <property type="project" value="TreeGrafter"/>
</dbReference>
<dbReference type="Pfam" id="PF02518">
    <property type="entry name" value="HATPase_c"/>
    <property type="match status" value="1"/>
</dbReference>
<dbReference type="GO" id="GO:0030295">
    <property type="term" value="F:protein kinase activator activity"/>
    <property type="evidence" value="ECO:0007669"/>
    <property type="project" value="TreeGrafter"/>
</dbReference>
<dbReference type="Gene3D" id="3.30.565.10">
    <property type="entry name" value="Histidine kinase-like ATPase, C-terminal domain"/>
    <property type="match status" value="1"/>
</dbReference>
<dbReference type="Proteomes" id="UP000229334">
    <property type="component" value="Unassembled WGS sequence"/>
</dbReference>
<dbReference type="InterPro" id="IPR005467">
    <property type="entry name" value="His_kinase_dom"/>
</dbReference>
<evidence type="ECO:0000256" key="4">
    <source>
        <dbReference type="ARBA" id="ARBA00022679"/>
    </source>
</evidence>
<keyword evidence="7" id="KW-0067">ATP-binding</keyword>
<evidence type="ECO:0000256" key="2">
    <source>
        <dbReference type="ARBA" id="ARBA00012438"/>
    </source>
</evidence>
<feature type="domain" description="Histidine kinase" evidence="11">
    <location>
        <begin position="98"/>
        <end position="324"/>
    </location>
</feature>
<dbReference type="SMART" id="SM00387">
    <property type="entry name" value="HATPase_c"/>
    <property type="match status" value="1"/>
</dbReference>
<dbReference type="GO" id="GO:0000155">
    <property type="term" value="F:phosphorelay sensor kinase activity"/>
    <property type="evidence" value="ECO:0007669"/>
    <property type="project" value="InterPro"/>
</dbReference>
<proteinExistence type="predicted"/>
<dbReference type="EC" id="2.7.13.3" evidence="2"/>
<feature type="transmembrane region" description="Helical" evidence="10">
    <location>
        <begin position="12"/>
        <end position="33"/>
    </location>
</feature>
<comment type="catalytic activity">
    <reaction evidence="1">
        <text>ATP + protein L-histidine = ADP + protein N-phospho-L-histidine.</text>
        <dbReference type="EC" id="2.7.13.3"/>
    </reaction>
</comment>
<keyword evidence="10" id="KW-0812">Transmembrane</keyword>
<dbReference type="EMBL" id="PCSX01000013">
    <property type="protein sequence ID" value="PIP58344.1"/>
    <property type="molecule type" value="Genomic_DNA"/>
</dbReference>
<keyword evidence="4" id="KW-0808">Transferase</keyword>
<name>A0A2H0BL66_9BACT</name>
<evidence type="ECO:0000256" key="8">
    <source>
        <dbReference type="ARBA" id="ARBA00023012"/>
    </source>
</evidence>
<comment type="caution">
    <text evidence="12">The sequence shown here is derived from an EMBL/GenBank/DDBJ whole genome shotgun (WGS) entry which is preliminary data.</text>
</comment>
<dbReference type="CDD" id="cd00075">
    <property type="entry name" value="HATPase"/>
    <property type="match status" value="1"/>
</dbReference>
<dbReference type="Gene3D" id="1.10.287.130">
    <property type="match status" value="1"/>
</dbReference>
<dbReference type="InterPro" id="IPR050351">
    <property type="entry name" value="BphY/WalK/GraS-like"/>
</dbReference>
<evidence type="ECO:0000313" key="12">
    <source>
        <dbReference type="EMBL" id="PIP58344.1"/>
    </source>
</evidence>
<protein>
    <recommendedName>
        <fullName evidence="2">histidine kinase</fullName>
        <ecNumber evidence="2">2.7.13.3</ecNumber>
    </recommendedName>
</protein>
<keyword evidence="3" id="KW-0597">Phosphoprotein</keyword>
<dbReference type="PANTHER" id="PTHR42878:SF7">
    <property type="entry name" value="SENSOR HISTIDINE KINASE GLRK"/>
    <property type="match status" value="1"/>
</dbReference>
<evidence type="ECO:0000256" key="9">
    <source>
        <dbReference type="SAM" id="Coils"/>
    </source>
</evidence>
<dbReference type="PANTHER" id="PTHR42878">
    <property type="entry name" value="TWO-COMPONENT HISTIDINE KINASE"/>
    <property type="match status" value="1"/>
</dbReference>
<dbReference type="InterPro" id="IPR036890">
    <property type="entry name" value="HATPase_C_sf"/>
</dbReference>
<accession>A0A2H0BL66</accession>
<keyword evidence="9" id="KW-0175">Coiled coil</keyword>
<dbReference type="PROSITE" id="PS50109">
    <property type="entry name" value="HIS_KIN"/>
    <property type="match status" value="1"/>
</dbReference>
<evidence type="ECO:0000256" key="5">
    <source>
        <dbReference type="ARBA" id="ARBA00022741"/>
    </source>
</evidence>
<dbReference type="InterPro" id="IPR003661">
    <property type="entry name" value="HisK_dim/P_dom"/>
</dbReference>
<dbReference type="GO" id="GO:0005524">
    <property type="term" value="F:ATP binding"/>
    <property type="evidence" value="ECO:0007669"/>
    <property type="project" value="UniProtKB-KW"/>
</dbReference>
<keyword evidence="10" id="KW-0472">Membrane</keyword>
<dbReference type="SUPFAM" id="SSF55874">
    <property type="entry name" value="ATPase domain of HSP90 chaperone/DNA topoisomerase II/histidine kinase"/>
    <property type="match status" value="1"/>
</dbReference>
<sequence length="325" mass="36178">MDFSIVSIFPNTTLEIVSGFILLFFGFVLGYLFQAKKSQVKSLIREAKMRAGQIKALEDVNKDMEATMRRLSAKEFELSNANQRLRELEDAKSKFVSVSTHQLRTPLAAIKWTFHMFLNNQLGEISAEQKEFLQKGFDSTERMIKIVNELLAIDLSSASPDDVYQFGAVELESLIKNILAEFYSPAQSKDINFVFDSPPSDLPPVRADLAKLKIVLENLIDNAVKYSARGGQIMIGIDDRDVNSSQPKVKISIKDKGIGLSSEAKKKIFQKFYRAPEAVSLEPDGSGLGLSIAKDIIGKHGGTIWFESEAGSGAVFHFTLPLFQK</sequence>
<keyword evidence="8" id="KW-0902">Two-component regulatory system</keyword>
<gene>
    <name evidence="12" type="ORF">COX02_00765</name>
</gene>
<dbReference type="InterPro" id="IPR003594">
    <property type="entry name" value="HATPase_dom"/>
</dbReference>
<dbReference type="InterPro" id="IPR036097">
    <property type="entry name" value="HisK_dim/P_sf"/>
</dbReference>
<keyword evidence="10" id="KW-1133">Transmembrane helix</keyword>
<dbReference type="InterPro" id="IPR004358">
    <property type="entry name" value="Sig_transdc_His_kin-like_C"/>
</dbReference>
<dbReference type="AlphaFoldDB" id="A0A2H0BL66"/>
<reference evidence="12 13" key="1">
    <citation type="submission" date="2017-09" db="EMBL/GenBank/DDBJ databases">
        <title>Depth-based differentiation of microbial function through sediment-hosted aquifers and enrichment of novel symbionts in the deep terrestrial subsurface.</title>
        <authorList>
            <person name="Probst A.J."/>
            <person name="Ladd B."/>
            <person name="Jarett J.K."/>
            <person name="Geller-Mcgrath D.E."/>
            <person name="Sieber C.M."/>
            <person name="Emerson J.B."/>
            <person name="Anantharaman K."/>
            <person name="Thomas B.C."/>
            <person name="Malmstrom R."/>
            <person name="Stieglmeier M."/>
            <person name="Klingl A."/>
            <person name="Woyke T."/>
            <person name="Ryan C.M."/>
            <person name="Banfield J.F."/>
        </authorList>
    </citation>
    <scope>NUCLEOTIDE SEQUENCE [LARGE SCALE GENOMIC DNA]</scope>
    <source>
        <strain evidence="12">CG22_combo_CG10-13_8_21_14_all_37_9</strain>
    </source>
</reference>
<evidence type="ECO:0000256" key="10">
    <source>
        <dbReference type="SAM" id="Phobius"/>
    </source>
</evidence>
<dbReference type="GO" id="GO:0000156">
    <property type="term" value="F:phosphorelay response regulator activity"/>
    <property type="evidence" value="ECO:0007669"/>
    <property type="project" value="TreeGrafter"/>
</dbReference>
<organism evidence="12 13">
    <name type="scientific">Candidatus Vogelbacteria bacterium CG22_combo_CG10-13_8_21_14_all_37_9</name>
    <dbReference type="NCBI Taxonomy" id="1975046"/>
    <lineage>
        <taxon>Bacteria</taxon>
        <taxon>Candidatus Vogeliibacteriota</taxon>
    </lineage>
</organism>
<evidence type="ECO:0000256" key="3">
    <source>
        <dbReference type="ARBA" id="ARBA00022553"/>
    </source>
</evidence>
<evidence type="ECO:0000259" key="11">
    <source>
        <dbReference type="PROSITE" id="PS50109"/>
    </source>
</evidence>
<dbReference type="SUPFAM" id="SSF47384">
    <property type="entry name" value="Homodimeric domain of signal transducing histidine kinase"/>
    <property type="match status" value="1"/>
</dbReference>
<keyword evidence="6" id="KW-0418">Kinase</keyword>
<dbReference type="FunFam" id="3.30.565.10:FF:000006">
    <property type="entry name" value="Sensor histidine kinase WalK"/>
    <property type="match status" value="1"/>
</dbReference>
<feature type="coiled-coil region" evidence="9">
    <location>
        <begin position="54"/>
        <end position="91"/>
    </location>
</feature>
<dbReference type="Pfam" id="PF00512">
    <property type="entry name" value="HisKA"/>
    <property type="match status" value="1"/>
</dbReference>
<dbReference type="SMART" id="SM00388">
    <property type="entry name" value="HisKA"/>
    <property type="match status" value="1"/>
</dbReference>
<dbReference type="CDD" id="cd00082">
    <property type="entry name" value="HisKA"/>
    <property type="match status" value="1"/>
</dbReference>
<keyword evidence="5" id="KW-0547">Nucleotide-binding</keyword>